<reference evidence="2" key="1">
    <citation type="submission" date="2022-11" db="UniProtKB">
        <authorList>
            <consortium name="WormBaseParasite"/>
        </authorList>
    </citation>
    <scope>IDENTIFICATION</scope>
</reference>
<accession>A0A915JFU6</accession>
<dbReference type="WBParaSite" id="nRc.2.0.1.t25410-RA">
    <property type="protein sequence ID" value="nRc.2.0.1.t25410-RA"/>
    <property type="gene ID" value="nRc.2.0.1.g25410"/>
</dbReference>
<keyword evidence="1" id="KW-1185">Reference proteome</keyword>
<evidence type="ECO:0000313" key="2">
    <source>
        <dbReference type="WBParaSite" id="nRc.2.0.1.t25410-RA"/>
    </source>
</evidence>
<dbReference type="AlphaFoldDB" id="A0A915JFU6"/>
<evidence type="ECO:0000313" key="1">
    <source>
        <dbReference type="Proteomes" id="UP000887565"/>
    </source>
</evidence>
<protein>
    <submittedName>
        <fullName evidence="2">Uncharacterized protein</fullName>
    </submittedName>
</protein>
<dbReference type="Proteomes" id="UP000887565">
    <property type="component" value="Unplaced"/>
</dbReference>
<organism evidence="1 2">
    <name type="scientific">Romanomermis culicivorax</name>
    <name type="common">Nematode worm</name>
    <dbReference type="NCBI Taxonomy" id="13658"/>
    <lineage>
        <taxon>Eukaryota</taxon>
        <taxon>Metazoa</taxon>
        <taxon>Ecdysozoa</taxon>
        <taxon>Nematoda</taxon>
        <taxon>Enoplea</taxon>
        <taxon>Dorylaimia</taxon>
        <taxon>Mermithida</taxon>
        <taxon>Mermithoidea</taxon>
        <taxon>Mermithidae</taxon>
        <taxon>Romanomermis</taxon>
    </lineage>
</organism>
<sequence length="171" mass="20346">MFLHRSQQTINNHCYTFWCQKTFARHESSQSVWDQAAKWARSFTQPTTTMLCLNSEHEEIMPQLKTTQCMRTSLSKCCGSICSVKCFQLRISKNIVASRNCILPGEINRLCRTRPQRDQHTLCTRKIRVGREFLRSEHFARLDEEWTKEHAKWSILIKVIFWRYGPYKALR</sequence>
<name>A0A915JFU6_ROMCU</name>
<proteinExistence type="predicted"/>